<protein>
    <submittedName>
        <fullName evidence="1">Uncharacterized protein</fullName>
    </submittedName>
</protein>
<dbReference type="Proteomes" id="UP000325743">
    <property type="component" value="Chromosome 1"/>
</dbReference>
<gene>
    <name evidence="1" type="ORF">D2917_00095</name>
</gene>
<dbReference type="AlphaFoldDB" id="A0A5P3VA12"/>
<reference evidence="1 2" key="1">
    <citation type="submission" date="2018-09" db="EMBL/GenBank/DDBJ databases">
        <title>Complete genome sequence of Cupriavidus oxalaticus T2, a bacterium capable of phenol tolerance and degradation.</title>
        <authorList>
            <person name="Yan J."/>
        </authorList>
    </citation>
    <scope>NUCLEOTIDE SEQUENCE [LARGE SCALE GENOMIC DNA]</scope>
    <source>
        <strain evidence="1 2">T2</strain>
    </source>
</reference>
<name>A0A5P3VA12_9BURK</name>
<organism evidence="1 2">
    <name type="scientific">Cupriavidus oxalaticus</name>
    <dbReference type="NCBI Taxonomy" id="96344"/>
    <lineage>
        <taxon>Bacteria</taxon>
        <taxon>Pseudomonadati</taxon>
        <taxon>Pseudomonadota</taxon>
        <taxon>Betaproteobacteria</taxon>
        <taxon>Burkholderiales</taxon>
        <taxon>Burkholderiaceae</taxon>
        <taxon>Cupriavidus</taxon>
    </lineage>
</organism>
<evidence type="ECO:0000313" key="2">
    <source>
        <dbReference type="Proteomes" id="UP000325743"/>
    </source>
</evidence>
<evidence type="ECO:0000313" key="1">
    <source>
        <dbReference type="EMBL" id="QEZ42788.1"/>
    </source>
</evidence>
<accession>A0A5P3VA12</accession>
<dbReference type="EMBL" id="CP032518">
    <property type="protein sequence ID" value="QEZ42788.1"/>
    <property type="molecule type" value="Genomic_DNA"/>
</dbReference>
<sequence length="350" mass="37600">MGANTQRRFTAIGIGTMVLASWGLAHGAMEDALLSAEPVVPAARGFFGEAAYDAGGRYQGGHFRTGYKLSPAWSLEAGYWRRHITYGDDSAGIDSWLASTSYGLVTTPDAGRKLTLRLSAWGNYTGSLRKSGSASSGKLSNFTIAHPNDTQVQADVVYTGQPWTNHFLTGFLSAGYSWVRAGDIQGTLKQGSCLYNVKVGSDNMALGTLAAPCRVGRATISSGGFSMNAGQIGLVAGDGFNDDGAFIGAGGSWRWRYGAWSLVAGYHAQYFFRELDDRYTAYGAPKSQFNQTIVLQAAYAINRYVDVFVRGQGAQNSLMGYVPMLYNPVTASKLDRSYTLFSVGLRISGF</sequence>
<proteinExistence type="predicted"/>